<evidence type="ECO:0000256" key="5">
    <source>
        <dbReference type="ARBA" id="ARBA00023004"/>
    </source>
</evidence>
<dbReference type="GO" id="GO:0046872">
    <property type="term" value="F:metal ion binding"/>
    <property type="evidence" value="ECO:0007669"/>
    <property type="project" value="UniProtKB-KW"/>
</dbReference>
<name>A0A6C0IDL0_9ZZZZ</name>
<evidence type="ECO:0000256" key="1">
    <source>
        <dbReference type="ARBA" id="ARBA00001954"/>
    </source>
</evidence>
<dbReference type="AlphaFoldDB" id="A0A6C0IDL0"/>
<evidence type="ECO:0000256" key="3">
    <source>
        <dbReference type="ARBA" id="ARBA00022964"/>
    </source>
</evidence>
<dbReference type="GO" id="GO:0051213">
    <property type="term" value="F:dioxygenase activity"/>
    <property type="evidence" value="ECO:0007669"/>
    <property type="project" value="UniProtKB-KW"/>
</dbReference>
<evidence type="ECO:0000256" key="2">
    <source>
        <dbReference type="ARBA" id="ARBA00022723"/>
    </source>
</evidence>
<keyword evidence="4" id="KW-0560">Oxidoreductase</keyword>
<protein>
    <recommendedName>
        <fullName evidence="6">2OGFeDO JBP1/TET oxygenase domain-containing protein</fullName>
    </recommendedName>
</protein>
<dbReference type="EMBL" id="MN740154">
    <property type="protein sequence ID" value="QHT90507.1"/>
    <property type="molecule type" value="Genomic_DNA"/>
</dbReference>
<dbReference type="Gene3D" id="3.60.130.30">
    <property type="match status" value="1"/>
</dbReference>
<keyword evidence="3" id="KW-0223">Dioxygenase</keyword>
<evidence type="ECO:0000313" key="7">
    <source>
        <dbReference type="EMBL" id="QHT90507.1"/>
    </source>
</evidence>
<comment type="cofactor">
    <cofactor evidence="1">
        <name>Fe(2+)</name>
        <dbReference type="ChEBI" id="CHEBI:29033"/>
    </cofactor>
</comment>
<evidence type="ECO:0000259" key="6">
    <source>
        <dbReference type="Pfam" id="PF12851"/>
    </source>
</evidence>
<dbReference type="InterPro" id="IPR024779">
    <property type="entry name" value="2OGFeDO_JBP1/TET_oxygenase_dom"/>
</dbReference>
<keyword evidence="5" id="KW-0408">Iron</keyword>
<sequence length="297" mass="34633">MVKILTVSKKITDEDMVEKYSNTFITPSTITKIIRENVDVYTDTGELLLRFRKNVLPITHVDAFYDNVISFAQTSTNNRGSTTGSTSKNVYDNPKVMSNIFGYFDRFPPNYKVSFRKAGMKTPLEVRKCRFNADYPDKYKETLPLIKDIDHLYQKYTPEHYKKQMSKARQTNFKIPGTSFTTVTTNVNFRTTIHKDKGDDLEGFGNLVVIEKGKYKGAETCFPQYGIGVDVRTGDVLFMNVHEWHGNLPMKPVDDDAKRLSIVCYLRYKIWLRTKNRTRRFYERHNHTIRKVTRKQG</sequence>
<dbReference type="Pfam" id="PF12851">
    <property type="entry name" value="Tet_JBP"/>
    <property type="match status" value="1"/>
</dbReference>
<proteinExistence type="predicted"/>
<reference evidence="7" key="1">
    <citation type="journal article" date="2020" name="Nature">
        <title>Giant virus diversity and host interactions through global metagenomics.</title>
        <authorList>
            <person name="Schulz F."/>
            <person name="Roux S."/>
            <person name="Paez-Espino D."/>
            <person name="Jungbluth S."/>
            <person name="Walsh D.A."/>
            <person name="Denef V.J."/>
            <person name="McMahon K.D."/>
            <person name="Konstantinidis K.T."/>
            <person name="Eloe-Fadrosh E.A."/>
            <person name="Kyrpides N.C."/>
            <person name="Woyke T."/>
        </authorList>
    </citation>
    <scope>NUCLEOTIDE SEQUENCE</scope>
    <source>
        <strain evidence="7">GVMAG-M-3300023184-68</strain>
    </source>
</reference>
<organism evidence="7">
    <name type="scientific">viral metagenome</name>
    <dbReference type="NCBI Taxonomy" id="1070528"/>
    <lineage>
        <taxon>unclassified sequences</taxon>
        <taxon>metagenomes</taxon>
        <taxon>organismal metagenomes</taxon>
    </lineage>
</organism>
<keyword evidence="2" id="KW-0479">Metal-binding</keyword>
<accession>A0A6C0IDL0</accession>
<feature type="domain" description="2OGFeDO JBP1/TET oxygenase" evidence="6">
    <location>
        <begin position="120"/>
        <end position="267"/>
    </location>
</feature>
<evidence type="ECO:0000256" key="4">
    <source>
        <dbReference type="ARBA" id="ARBA00023002"/>
    </source>
</evidence>